<evidence type="ECO:0000256" key="1">
    <source>
        <dbReference type="ARBA" id="ARBA00001554"/>
    </source>
</evidence>
<dbReference type="InterPro" id="IPR036428">
    <property type="entry name" value="PCD_sf"/>
</dbReference>
<dbReference type="Gene3D" id="3.30.1360.20">
    <property type="entry name" value="Transcriptional coactivator/pterin dehydratase"/>
    <property type="match status" value="1"/>
</dbReference>
<proteinExistence type="inferred from homology"/>
<dbReference type="CDD" id="cd00913">
    <property type="entry name" value="PCD_DCoH_subfamily_a"/>
    <property type="match status" value="1"/>
</dbReference>
<sequence length="112" mass="12627">MTALTSKHCAELTKDNLALDIDEATKLLQQLDPQWQLNEQDKNICLTFKFKNYYQTMAFVNVVAQIAHQQNHHPDLSVSYNQCIITYSTHSIGGLSVNDFICAAKINAAQNL</sequence>
<keyword evidence="4 5" id="KW-0456">Lyase</keyword>
<organism evidence="5">
    <name type="scientific">hydrothermal vent metagenome</name>
    <dbReference type="NCBI Taxonomy" id="652676"/>
    <lineage>
        <taxon>unclassified sequences</taxon>
        <taxon>metagenomes</taxon>
        <taxon>ecological metagenomes</taxon>
    </lineage>
</organism>
<dbReference type="GO" id="GO:0006729">
    <property type="term" value="P:tetrahydrobiopterin biosynthetic process"/>
    <property type="evidence" value="ECO:0007669"/>
    <property type="project" value="InterPro"/>
</dbReference>
<dbReference type="Pfam" id="PF01329">
    <property type="entry name" value="Pterin_4a"/>
    <property type="match status" value="1"/>
</dbReference>
<comment type="catalytic activity">
    <reaction evidence="1">
        <text>(4aS,6R)-4a-hydroxy-L-erythro-5,6,7,8-tetrahydrobiopterin = (6R)-L-erythro-6,7-dihydrobiopterin + H2O</text>
        <dbReference type="Rhea" id="RHEA:11920"/>
        <dbReference type="ChEBI" id="CHEBI:15377"/>
        <dbReference type="ChEBI" id="CHEBI:15642"/>
        <dbReference type="ChEBI" id="CHEBI:43120"/>
        <dbReference type="EC" id="4.2.1.96"/>
    </reaction>
</comment>
<evidence type="ECO:0000256" key="3">
    <source>
        <dbReference type="ARBA" id="ARBA00013252"/>
    </source>
</evidence>
<dbReference type="EC" id="4.2.1.96" evidence="3"/>
<evidence type="ECO:0000256" key="2">
    <source>
        <dbReference type="ARBA" id="ARBA00006472"/>
    </source>
</evidence>
<dbReference type="PANTHER" id="PTHR12599">
    <property type="entry name" value="PTERIN-4-ALPHA-CARBINOLAMINE DEHYDRATASE"/>
    <property type="match status" value="1"/>
</dbReference>
<accession>A0A3B0W3V7</accession>
<evidence type="ECO:0000256" key="4">
    <source>
        <dbReference type="ARBA" id="ARBA00023239"/>
    </source>
</evidence>
<reference evidence="5" key="1">
    <citation type="submission" date="2018-06" db="EMBL/GenBank/DDBJ databases">
        <authorList>
            <person name="Zhirakovskaya E."/>
        </authorList>
    </citation>
    <scope>NUCLEOTIDE SEQUENCE</scope>
</reference>
<dbReference type="AlphaFoldDB" id="A0A3B0W3V7"/>
<name>A0A3B0W3V7_9ZZZZ</name>
<gene>
    <name evidence="5" type="ORF">MNBD_GAMMA05-184</name>
</gene>
<dbReference type="HAMAP" id="MF_00434">
    <property type="entry name" value="Pterin_4_alpha"/>
    <property type="match status" value="1"/>
</dbReference>
<dbReference type="InterPro" id="IPR001533">
    <property type="entry name" value="Pterin_deHydtase"/>
</dbReference>
<dbReference type="GO" id="GO:0008124">
    <property type="term" value="F:4-alpha-hydroxytetrahydrobiopterin dehydratase activity"/>
    <property type="evidence" value="ECO:0007669"/>
    <property type="project" value="UniProtKB-EC"/>
</dbReference>
<comment type="similarity">
    <text evidence="2">Belongs to the pterin-4-alpha-carbinolamine dehydratase family.</text>
</comment>
<protein>
    <recommendedName>
        <fullName evidence="3">4a-hydroxytetrahydrobiopterin dehydratase</fullName>
        <ecNumber evidence="3">4.2.1.96</ecNumber>
    </recommendedName>
</protein>
<evidence type="ECO:0000313" key="5">
    <source>
        <dbReference type="EMBL" id="VAW50568.1"/>
    </source>
</evidence>
<dbReference type="EMBL" id="UOFE01000005">
    <property type="protein sequence ID" value="VAW50568.1"/>
    <property type="molecule type" value="Genomic_DNA"/>
</dbReference>
<dbReference type="SUPFAM" id="SSF55248">
    <property type="entry name" value="PCD-like"/>
    <property type="match status" value="1"/>
</dbReference>
<dbReference type="PANTHER" id="PTHR12599:SF0">
    <property type="entry name" value="PTERIN-4-ALPHA-CARBINOLAMINE DEHYDRATASE"/>
    <property type="match status" value="1"/>
</dbReference>
<dbReference type="NCBIfam" id="NF002019">
    <property type="entry name" value="PRK00823.1-4"/>
    <property type="match status" value="1"/>
</dbReference>